<name>A0A166A5R6_EXIGL</name>
<dbReference type="Proteomes" id="UP000077266">
    <property type="component" value="Unassembled WGS sequence"/>
</dbReference>
<dbReference type="AlphaFoldDB" id="A0A166A5R6"/>
<keyword evidence="3" id="KW-1185">Reference proteome</keyword>
<organism evidence="2 3">
    <name type="scientific">Exidia glandulosa HHB12029</name>
    <dbReference type="NCBI Taxonomy" id="1314781"/>
    <lineage>
        <taxon>Eukaryota</taxon>
        <taxon>Fungi</taxon>
        <taxon>Dikarya</taxon>
        <taxon>Basidiomycota</taxon>
        <taxon>Agaricomycotina</taxon>
        <taxon>Agaricomycetes</taxon>
        <taxon>Auriculariales</taxon>
        <taxon>Exidiaceae</taxon>
        <taxon>Exidia</taxon>
    </lineage>
</organism>
<reference evidence="2 3" key="1">
    <citation type="journal article" date="2016" name="Mol. Biol. Evol.">
        <title>Comparative Genomics of Early-Diverging Mushroom-Forming Fungi Provides Insights into the Origins of Lignocellulose Decay Capabilities.</title>
        <authorList>
            <person name="Nagy L.G."/>
            <person name="Riley R."/>
            <person name="Tritt A."/>
            <person name="Adam C."/>
            <person name="Daum C."/>
            <person name="Floudas D."/>
            <person name="Sun H."/>
            <person name="Yadav J.S."/>
            <person name="Pangilinan J."/>
            <person name="Larsson K.H."/>
            <person name="Matsuura K."/>
            <person name="Barry K."/>
            <person name="Labutti K."/>
            <person name="Kuo R."/>
            <person name="Ohm R.A."/>
            <person name="Bhattacharya S.S."/>
            <person name="Shirouzu T."/>
            <person name="Yoshinaga Y."/>
            <person name="Martin F.M."/>
            <person name="Grigoriev I.V."/>
            <person name="Hibbett D.S."/>
        </authorList>
    </citation>
    <scope>NUCLEOTIDE SEQUENCE [LARGE SCALE GENOMIC DNA]</scope>
    <source>
        <strain evidence="2 3">HHB12029</strain>
    </source>
</reference>
<evidence type="ECO:0000313" key="3">
    <source>
        <dbReference type="Proteomes" id="UP000077266"/>
    </source>
</evidence>
<dbReference type="EMBL" id="KV426091">
    <property type="protein sequence ID" value="KZV88749.1"/>
    <property type="molecule type" value="Genomic_DNA"/>
</dbReference>
<evidence type="ECO:0000313" key="2">
    <source>
        <dbReference type="EMBL" id="KZV88749.1"/>
    </source>
</evidence>
<evidence type="ECO:0000256" key="1">
    <source>
        <dbReference type="SAM" id="MobiDB-lite"/>
    </source>
</evidence>
<feature type="region of interest" description="Disordered" evidence="1">
    <location>
        <begin position="188"/>
        <end position="208"/>
    </location>
</feature>
<proteinExistence type="predicted"/>
<protein>
    <submittedName>
        <fullName evidence="2">Uncharacterized protein</fullName>
    </submittedName>
</protein>
<accession>A0A166A5R6</accession>
<gene>
    <name evidence="2" type="ORF">EXIGLDRAFT_722399</name>
</gene>
<sequence>MSTTSSTATYSPRIAPDTGKTYWFYCSAKEPVLRAVDEWDQNLMTSTMRHDMDWIDKCIKYRRFEEMGKPRPCFVVSIHHGSDLPTVVPLATFGDTPISELDEYTQHWAVSVGSTPPWPPTTTDTVQTTPAWSHDRTYALLKPIRALPDQLIAHYHRDKYTIDNLPDIRFWVSKKDFEFAQKAKSQHQAHSHSYDVAMRREKKERRRGNDVRLNGVRSADSCVLDTIDELGAGDDFAETWRVQHSAKVDNPCLDGLSAPAGEDPDHTLQLERVSADIENESSDVVVAKKKRKLRLGRRERDALKAGGSVREQVTRVLKRLPTVF</sequence>
<dbReference type="InParanoid" id="A0A166A5R6"/>